<feature type="compositionally biased region" description="Low complexity" evidence="1">
    <location>
        <begin position="177"/>
        <end position="224"/>
    </location>
</feature>
<organism evidence="2 3">
    <name type="scientific">Panagrolaimus davidi</name>
    <dbReference type="NCBI Taxonomy" id="227884"/>
    <lineage>
        <taxon>Eukaryota</taxon>
        <taxon>Metazoa</taxon>
        <taxon>Ecdysozoa</taxon>
        <taxon>Nematoda</taxon>
        <taxon>Chromadorea</taxon>
        <taxon>Rhabditida</taxon>
        <taxon>Tylenchina</taxon>
        <taxon>Panagrolaimomorpha</taxon>
        <taxon>Panagrolaimoidea</taxon>
        <taxon>Panagrolaimidae</taxon>
        <taxon>Panagrolaimus</taxon>
    </lineage>
</organism>
<feature type="region of interest" description="Disordered" evidence="1">
    <location>
        <begin position="175"/>
        <end position="246"/>
    </location>
</feature>
<protein>
    <submittedName>
        <fullName evidence="3">Uncharacterized protein</fullName>
    </submittedName>
</protein>
<dbReference type="WBParaSite" id="PDA_v2.g22851.t1">
    <property type="protein sequence ID" value="PDA_v2.g22851.t1"/>
    <property type="gene ID" value="PDA_v2.g22851"/>
</dbReference>
<dbReference type="Proteomes" id="UP000887578">
    <property type="component" value="Unplaced"/>
</dbReference>
<feature type="compositionally biased region" description="Polar residues" evidence="1">
    <location>
        <begin position="350"/>
        <end position="368"/>
    </location>
</feature>
<feature type="region of interest" description="Disordered" evidence="1">
    <location>
        <begin position="317"/>
        <end position="368"/>
    </location>
</feature>
<name>A0A914Q1Y8_9BILA</name>
<evidence type="ECO:0000313" key="3">
    <source>
        <dbReference type="WBParaSite" id="PDA_v2.g22851.t1"/>
    </source>
</evidence>
<sequence length="724" mass="80693">MVVRDAMAHGFLLRTINNAIKAFQFLGPDKQNPPNTMHQMRKGNYIPSLRKSRSMGKYKRGLAVVYGINEQTHMSTSATIILRAACDSVTHLDGQSVAYNAAENVRARDLVHFVTDSYALHSDYMFQIKWKSSDVNGKPKISTLVPMSPVTDGETYYFIISTLDECEVEINPSQMVSQSSITPMSSQSSNTPMSSQSSNTPMSSQSSNTPMSSQSSNTPMSSQSFITPMAPQSSFTPMAPQSPMTPHTLHQYQRIFSSTSTNLSPMPFNTSVPEVRVFPGSQSSDHINPSCTTPRRIQSRIPRITRTTESSINTEVSAVDEFQNTSSLAEGQEDDIVNPTRAESGENDTAIGNNENDACASGSQSTENPPMENGILQCPVNHIVGVNRGKFLGTIYSKNQNIMDTTFAAMTTTPFIFYDINVNERMRSPKTIAAFVLICPTGLADYDIRVGQIARDVCQNNPITREIVRPLIKHLNEITHGNFFDYLITPDGPLAARCLWISKMVTEDKSRIPELVVAKFPMFKTNGSWLQHDFAYTLENIYKFPMFNISSTLEKFAPAIAALACDHKILSADDQVHASTDLLRTTDLLLQLLGIYLKKKDFASIDRLVASSQGLPSVDEMIDRRRAIKQIAPMIFVIQNAHGTDYFVSTDDFALKVPGTFGDALHYLTALHYVLYIEYAKELLHFNVFLENLCGINMKKMPKSRLNLKMDLDTKMKHISHEPQ</sequence>
<proteinExistence type="predicted"/>
<keyword evidence="2" id="KW-1185">Reference proteome</keyword>
<reference evidence="3" key="1">
    <citation type="submission" date="2022-11" db="UniProtKB">
        <authorList>
            <consortium name="WormBaseParasite"/>
        </authorList>
    </citation>
    <scope>IDENTIFICATION</scope>
</reference>
<evidence type="ECO:0000256" key="1">
    <source>
        <dbReference type="SAM" id="MobiDB-lite"/>
    </source>
</evidence>
<evidence type="ECO:0000313" key="2">
    <source>
        <dbReference type="Proteomes" id="UP000887578"/>
    </source>
</evidence>
<accession>A0A914Q1Y8</accession>
<dbReference type="AlphaFoldDB" id="A0A914Q1Y8"/>
<feature type="compositionally biased region" description="Polar residues" evidence="1">
    <location>
        <begin position="317"/>
        <end position="329"/>
    </location>
</feature>